<dbReference type="InterPro" id="IPR036412">
    <property type="entry name" value="HAD-like_sf"/>
</dbReference>
<feature type="region of interest" description="Disordered" evidence="1">
    <location>
        <begin position="170"/>
        <end position="228"/>
    </location>
</feature>
<dbReference type="GO" id="GO:0003690">
    <property type="term" value="F:double-stranded DNA binding"/>
    <property type="evidence" value="ECO:0007669"/>
    <property type="project" value="TreeGrafter"/>
</dbReference>
<sequence length="504" mass="51113">MKLEEASGPEAALKAPGSALAPSDPFLPTPEQEAPRPAPPPGTEAAAAGAGAAAAAAAAAAAPSSVAANLQAALAAAAAVEQPLFQPQQLLGAADMPAMAGAGGWPGLAFPFATPGVQPWLAASIAQAYGPSQLAAPVTQLGAEQLAALYSQQQALLQFGLPGVKREPLDAGSPAGLPLPAVKQEPGTAATAPALPRKRGRPAGKATPRGGAKAAAAAAADEEDEGMAVPKKRARKGAGHIDAPTQAEGGWILDPHAPLIYRDVGGAGSRVAAFTLDGTICVTKMGLPYAGSATDWMFTYPQGNVKGALNGKASATARSKVDAILDNLAAHGVDGTQVKVLLAPSMDALRKPDPGMWHFLANRLNSGVPIDLRTSFYVGDDGGDAGFAAAVGLRCFRPASFFKGGGGVGTKAAPAASAVQLNEGLVDVFGQMEQAYVERGEPASKLAALRQAKQVIASTAHEITCAADLQGVRGIGPVTSSWIDEYCKSGRIRYLERLQEELWG</sequence>
<name>A0AAD5DJV0_9CHLO</name>
<dbReference type="GO" id="GO:0006281">
    <property type="term" value="P:DNA repair"/>
    <property type="evidence" value="ECO:0007669"/>
    <property type="project" value="TreeGrafter"/>
</dbReference>
<feature type="compositionally biased region" description="Low complexity" evidence="1">
    <location>
        <begin position="203"/>
        <end position="219"/>
    </location>
</feature>
<protein>
    <submittedName>
        <fullName evidence="2">Uncharacterized protein</fullName>
    </submittedName>
</protein>
<dbReference type="GO" id="GO:0046404">
    <property type="term" value="F:ATP-dependent polydeoxyribonucleotide 5'-hydroxyl-kinase activity"/>
    <property type="evidence" value="ECO:0007669"/>
    <property type="project" value="TreeGrafter"/>
</dbReference>
<dbReference type="Proteomes" id="UP001205105">
    <property type="component" value="Unassembled WGS sequence"/>
</dbReference>
<comment type="caution">
    <text evidence="2">The sequence shown here is derived from an EMBL/GenBank/DDBJ whole genome shotgun (WGS) entry which is preliminary data.</text>
</comment>
<dbReference type="PANTHER" id="PTHR12083:SF9">
    <property type="entry name" value="BIFUNCTIONAL POLYNUCLEOTIDE PHOSPHATASE_KINASE"/>
    <property type="match status" value="1"/>
</dbReference>
<dbReference type="Gene3D" id="3.40.50.1000">
    <property type="entry name" value="HAD superfamily/HAD-like"/>
    <property type="match status" value="1"/>
</dbReference>
<accession>A0AAD5DJV0</accession>
<dbReference type="AlphaFoldDB" id="A0AAD5DJV0"/>
<dbReference type="Gene3D" id="1.10.150.110">
    <property type="entry name" value="DNA polymerase beta, N-terminal domain-like"/>
    <property type="match status" value="1"/>
</dbReference>
<keyword evidence="3" id="KW-1185">Reference proteome</keyword>
<evidence type="ECO:0000313" key="3">
    <source>
        <dbReference type="Proteomes" id="UP001205105"/>
    </source>
</evidence>
<dbReference type="InterPro" id="IPR023214">
    <property type="entry name" value="HAD_sf"/>
</dbReference>
<dbReference type="Pfam" id="PF08645">
    <property type="entry name" value="PNK3P"/>
    <property type="match status" value="1"/>
</dbReference>
<feature type="region of interest" description="Disordered" evidence="1">
    <location>
        <begin position="1"/>
        <end position="49"/>
    </location>
</feature>
<gene>
    <name evidence="2" type="ORF">COHA_007871</name>
</gene>
<dbReference type="SUPFAM" id="SSF56784">
    <property type="entry name" value="HAD-like"/>
    <property type="match status" value="1"/>
</dbReference>
<reference evidence="2" key="1">
    <citation type="submission" date="2020-11" db="EMBL/GenBank/DDBJ databases">
        <title>Chlorella ohadii genome sequencing and assembly.</title>
        <authorList>
            <person name="Murik O."/>
            <person name="Treves H."/>
            <person name="Kedem I."/>
            <person name="Shotland Y."/>
            <person name="Kaplan A."/>
        </authorList>
    </citation>
    <scope>NUCLEOTIDE SEQUENCE</scope>
    <source>
        <strain evidence="2">1</strain>
    </source>
</reference>
<evidence type="ECO:0000313" key="2">
    <source>
        <dbReference type="EMBL" id="KAI7838301.1"/>
    </source>
</evidence>
<dbReference type="InterPro" id="IPR013954">
    <property type="entry name" value="PNK3P"/>
</dbReference>
<dbReference type="PANTHER" id="PTHR12083">
    <property type="entry name" value="BIFUNCTIONAL POLYNUCLEOTIDE PHOSPHATASE/KINASE"/>
    <property type="match status" value="1"/>
</dbReference>
<evidence type="ECO:0000256" key="1">
    <source>
        <dbReference type="SAM" id="MobiDB-lite"/>
    </source>
</evidence>
<proteinExistence type="predicted"/>
<dbReference type="GO" id="GO:0046403">
    <property type="term" value="F:polynucleotide 3'-phosphatase activity"/>
    <property type="evidence" value="ECO:0007669"/>
    <property type="project" value="TreeGrafter"/>
</dbReference>
<organism evidence="2 3">
    <name type="scientific">Chlorella ohadii</name>
    <dbReference type="NCBI Taxonomy" id="2649997"/>
    <lineage>
        <taxon>Eukaryota</taxon>
        <taxon>Viridiplantae</taxon>
        <taxon>Chlorophyta</taxon>
        <taxon>core chlorophytes</taxon>
        <taxon>Trebouxiophyceae</taxon>
        <taxon>Chlorellales</taxon>
        <taxon>Chlorellaceae</taxon>
        <taxon>Chlorella clade</taxon>
        <taxon>Chlorella</taxon>
    </lineage>
</organism>
<dbReference type="InterPro" id="IPR027421">
    <property type="entry name" value="DNA_pol_lamdba_lyase_dom_sf"/>
</dbReference>
<dbReference type="EMBL" id="JADXDR010000129">
    <property type="protein sequence ID" value="KAI7838301.1"/>
    <property type="molecule type" value="Genomic_DNA"/>
</dbReference>
<dbReference type="SUPFAM" id="SSF47802">
    <property type="entry name" value="DNA polymerase beta, N-terminal domain-like"/>
    <property type="match status" value="1"/>
</dbReference>